<reference evidence="16 17" key="1">
    <citation type="submission" date="2019-09" db="EMBL/GenBank/DDBJ databases">
        <title>Bird 10,000 Genomes (B10K) Project - Family phase.</title>
        <authorList>
            <person name="Zhang G."/>
        </authorList>
    </citation>
    <scope>NUCLEOTIDE SEQUENCE [LARGE SCALE GENOMIC DNA]</scope>
    <source>
        <strain evidence="16">B10K-OTA-212792</strain>
        <tissue evidence="16">Blood</tissue>
    </source>
</reference>
<dbReference type="GO" id="GO:0007197">
    <property type="term" value="P:adenylate cyclase-inhibiting G protein-coupled acetylcholine receptor signaling pathway"/>
    <property type="evidence" value="ECO:0007669"/>
    <property type="project" value="TreeGrafter"/>
</dbReference>
<keyword evidence="6 13" id="KW-0297">G-protein coupled receptor</keyword>
<comment type="caution">
    <text evidence="16">The sequence shown here is derived from an EMBL/GenBank/DDBJ whole genome shotgun (WGS) entry which is preliminary data.</text>
</comment>
<dbReference type="GO" id="GO:0045202">
    <property type="term" value="C:synapse"/>
    <property type="evidence" value="ECO:0007669"/>
    <property type="project" value="TreeGrafter"/>
</dbReference>
<proteinExistence type="inferred from homology"/>
<dbReference type="GO" id="GO:0007187">
    <property type="term" value="P:G protein-coupled receptor signaling pathway, coupled to cyclic nucleotide second messenger"/>
    <property type="evidence" value="ECO:0007669"/>
    <property type="project" value="TreeGrafter"/>
</dbReference>
<keyword evidence="9 13" id="KW-0675">Receptor</keyword>
<keyword evidence="5 14" id="KW-1133">Transmembrane helix</keyword>
<dbReference type="PANTHER" id="PTHR24247">
    <property type="entry name" value="5-HYDROXYTRYPTAMINE RECEPTOR"/>
    <property type="match status" value="1"/>
</dbReference>
<dbReference type="Proteomes" id="UP000576729">
    <property type="component" value="Unassembled WGS sequence"/>
</dbReference>
<evidence type="ECO:0000313" key="16">
    <source>
        <dbReference type="EMBL" id="NXY54032.1"/>
    </source>
</evidence>
<evidence type="ECO:0000259" key="15">
    <source>
        <dbReference type="PROSITE" id="PS50262"/>
    </source>
</evidence>
<dbReference type="PROSITE" id="PS00237">
    <property type="entry name" value="G_PROTEIN_RECEP_F1_1"/>
    <property type="match status" value="1"/>
</dbReference>
<protein>
    <recommendedName>
        <fullName evidence="12">Histamine H3 receptor</fullName>
    </recommendedName>
</protein>
<evidence type="ECO:0000313" key="17">
    <source>
        <dbReference type="Proteomes" id="UP000576729"/>
    </source>
</evidence>
<gene>
    <name evidence="16" type="primary">Hrh3_0</name>
    <name evidence="16" type="ORF">CALWIL_R09209</name>
</gene>
<evidence type="ECO:0000256" key="2">
    <source>
        <dbReference type="ARBA" id="ARBA00022475"/>
    </source>
</evidence>
<evidence type="ECO:0000256" key="4">
    <source>
        <dbReference type="ARBA" id="ARBA00022692"/>
    </source>
</evidence>
<sequence>LSGSGCAAGGPFPAGTAALLAALMGLLVLATVLGNALVILAFVVDRSLRTQGNFFFLNLAVADLLVGGFCIPLYIPYVLTGEWRLGRGLCKLWLVVDYLVCTASVFNIVLISFDRFICVTRAVSYRAQQGMTRNAVLKMMTVWIAAFLLYGPAILSWEHIARKSILPEGECHAEFFYNWYFLMIASTIEFFTPFITVMYFNLSIYLNIRKRTMLRNENLSPGQQDCEMNFQGEKREHTVFFVKTANRDKHEKRPSSLLPPRKAPRLQASAELGNQSPNLNVSYDLPALQVKTRPPRNGFFKARESLCQPSSKVDVANITANRFRLSRDRRVAKSLAVIVCVFGLCWAPYTLLMIIRAACHGHCVHYSLYEISFWLLWVNSAINPVLYPLCHMSFRKAFIKLLCPRKAKIHP</sequence>
<dbReference type="Pfam" id="PF00001">
    <property type="entry name" value="7tm_1"/>
    <property type="match status" value="1"/>
</dbReference>
<keyword evidence="4 13" id="KW-0812">Transmembrane</keyword>
<dbReference type="InterPro" id="IPR000276">
    <property type="entry name" value="GPCR_Rhodpsn"/>
</dbReference>
<dbReference type="CDD" id="cd15296">
    <property type="entry name" value="7tmA_Histamine_H3R"/>
    <property type="match status" value="1"/>
</dbReference>
<evidence type="ECO:0000256" key="5">
    <source>
        <dbReference type="ARBA" id="ARBA00022989"/>
    </source>
</evidence>
<feature type="transmembrane region" description="Helical" evidence="14">
    <location>
        <begin position="55"/>
        <end position="75"/>
    </location>
</feature>
<feature type="non-terminal residue" evidence="16">
    <location>
        <position position="1"/>
    </location>
</feature>
<dbReference type="PROSITE" id="PS50262">
    <property type="entry name" value="G_PROTEIN_RECEP_F1_2"/>
    <property type="match status" value="1"/>
</dbReference>
<comment type="similarity">
    <text evidence="13">Belongs to the G-protein coupled receptor 1 family.</text>
</comment>
<accession>A0A7L4KM39</accession>
<evidence type="ECO:0000256" key="1">
    <source>
        <dbReference type="ARBA" id="ARBA00004651"/>
    </source>
</evidence>
<evidence type="ECO:0000256" key="8">
    <source>
        <dbReference type="ARBA" id="ARBA00023157"/>
    </source>
</evidence>
<name>A0A7L4KM39_9CORV</name>
<dbReference type="GO" id="GO:0005886">
    <property type="term" value="C:plasma membrane"/>
    <property type="evidence" value="ECO:0007669"/>
    <property type="project" value="UniProtKB-SubCell"/>
</dbReference>
<dbReference type="FunFam" id="1.20.1070.10:FF:000138">
    <property type="entry name" value="histamine H3 receptor"/>
    <property type="match status" value="1"/>
</dbReference>
<dbReference type="AlphaFoldDB" id="A0A7L4KM39"/>
<feature type="transmembrane region" description="Helical" evidence="14">
    <location>
        <begin position="371"/>
        <end position="390"/>
    </location>
</feature>
<feature type="transmembrane region" description="Helical" evidence="14">
    <location>
        <begin position="177"/>
        <end position="206"/>
    </location>
</feature>
<evidence type="ECO:0000256" key="13">
    <source>
        <dbReference type="RuleBase" id="RU000688"/>
    </source>
</evidence>
<dbReference type="GO" id="GO:0004993">
    <property type="term" value="F:G protein-coupled serotonin receptor activity"/>
    <property type="evidence" value="ECO:0007669"/>
    <property type="project" value="TreeGrafter"/>
</dbReference>
<evidence type="ECO:0000256" key="12">
    <source>
        <dbReference type="ARBA" id="ARBA00074679"/>
    </source>
</evidence>
<feature type="transmembrane region" description="Helical" evidence="14">
    <location>
        <begin position="331"/>
        <end position="351"/>
    </location>
</feature>
<keyword evidence="3" id="KW-0597">Phosphoprotein</keyword>
<feature type="transmembrane region" description="Helical" evidence="14">
    <location>
        <begin position="135"/>
        <end position="157"/>
    </location>
</feature>
<feature type="transmembrane region" description="Helical" evidence="14">
    <location>
        <begin position="95"/>
        <end position="114"/>
    </location>
</feature>
<evidence type="ECO:0000256" key="3">
    <source>
        <dbReference type="ARBA" id="ARBA00022553"/>
    </source>
</evidence>
<keyword evidence="7 14" id="KW-0472">Membrane</keyword>
<keyword evidence="8" id="KW-1015">Disulfide bond</keyword>
<feature type="domain" description="G-protein coupled receptors family 1 profile" evidence="15">
    <location>
        <begin position="34"/>
        <end position="387"/>
    </location>
</feature>
<keyword evidence="10" id="KW-0325">Glycoprotein</keyword>
<feature type="non-terminal residue" evidence="16">
    <location>
        <position position="411"/>
    </location>
</feature>
<dbReference type="SUPFAM" id="SSF81321">
    <property type="entry name" value="Family A G protein-coupled receptor-like"/>
    <property type="match status" value="1"/>
</dbReference>
<dbReference type="PRINTS" id="PR00237">
    <property type="entry name" value="GPCRRHODOPSN"/>
</dbReference>
<dbReference type="Gene3D" id="1.20.1070.10">
    <property type="entry name" value="Rhodopsin 7-helix transmembrane proteins"/>
    <property type="match status" value="1"/>
</dbReference>
<dbReference type="InterPro" id="IPR041998">
    <property type="entry name" value="7tmA_HRH3"/>
</dbReference>
<evidence type="ECO:0000256" key="11">
    <source>
        <dbReference type="ARBA" id="ARBA00023224"/>
    </source>
</evidence>
<evidence type="ECO:0000256" key="9">
    <source>
        <dbReference type="ARBA" id="ARBA00023170"/>
    </source>
</evidence>
<comment type="subcellular location">
    <subcellularLocation>
        <location evidence="1">Cell membrane</location>
        <topology evidence="1">Multi-pass membrane protein</topology>
    </subcellularLocation>
</comment>
<dbReference type="GO" id="GO:0004969">
    <property type="term" value="F:histamine receptor activity"/>
    <property type="evidence" value="ECO:0007669"/>
    <property type="project" value="InterPro"/>
</dbReference>
<dbReference type="EMBL" id="VWPU01002487">
    <property type="protein sequence ID" value="NXY54032.1"/>
    <property type="molecule type" value="Genomic_DNA"/>
</dbReference>
<evidence type="ECO:0000256" key="14">
    <source>
        <dbReference type="SAM" id="Phobius"/>
    </source>
</evidence>
<dbReference type="GO" id="GO:0016907">
    <property type="term" value="F:G protein-coupled acetylcholine receptor activity"/>
    <property type="evidence" value="ECO:0007669"/>
    <property type="project" value="TreeGrafter"/>
</dbReference>
<evidence type="ECO:0000256" key="10">
    <source>
        <dbReference type="ARBA" id="ARBA00023180"/>
    </source>
</evidence>
<feature type="transmembrane region" description="Helical" evidence="14">
    <location>
        <begin position="20"/>
        <end position="43"/>
    </location>
</feature>
<evidence type="ECO:0000256" key="6">
    <source>
        <dbReference type="ARBA" id="ARBA00023040"/>
    </source>
</evidence>
<dbReference type="PANTHER" id="PTHR24247:SF195">
    <property type="entry name" value="G-PROTEIN COUPLED RECEPTORS FAMILY 1 PROFILE DOMAIN-CONTAINING PROTEIN"/>
    <property type="match status" value="1"/>
</dbReference>
<keyword evidence="2" id="KW-1003">Cell membrane</keyword>
<dbReference type="InterPro" id="IPR003980">
    <property type="entry name" value="Histamine_H3_rcpt"/>
</dbReference>
<dbReference type="GO" id="GO:0030425">
    <property type="term" value="C:dendrite"/>
    <property type="evidence" value="ECO:0007669"/>
    <property type="project" value="TreeGrafter"/>
</dbReference>
<evidence type="ECO:0000256" key="7">
    <source>
        <dbReference type="ARBA" id="ARBA00023136"/>
    </source>
</evidence>
<dbReference type="InterPro" id="IPR017452">
    <property type="entry name" value="GPCR_Rhodpsn_7TM"/>
</dbReference>
<keyword evidence="11 13" id="KW-0807">Transducer</keyword>
<dbReference type="PRINTS" id="PR01471">
    <property type="entry name" value="HISTAMINEH3R"/>
</dbReference>
<keyword evidence="17" id="KW-1185">Reference proteome</keyword>
<organism evidence="16 17">
    <name type="scientific">Callaeas wilsoni</name>
    <name type="common">North Island kokako</name>
    <dbReference type="NCBI Taxonomy" id="1347786"/>
    <lineage>
        <taxon>Eukaryota</taxon>
        <taxon>Metazoa</taxon>
        <taxon>Chordata</taxon>
        <taxon>Craniata</taxon>
        <taxon>Vertebrata</taxon>
        <taxon>Euteleostomi</taxon>
        <taxon>Archelosauria</taxon>
        <taxon>Archosauria</taxon>
        <taxon>Dinosauria</taxon>
        <taxon>Saurischia</taxon>
        <taxon>Theropoda</taxon>
        <taxon>Coelurosauria</taxon>
        <taxon>Aves</taxon>
        <taxon>Neognathae</taxon>
        <taxon>Neoaves</taxon>
        <taxon>Telluraves</taxon>
        <taxon>Australaves</taxon>
        <taxon>Passeriformes</taxon>
        <taxon>Corvoidea</taxon>
        <taxon>Callaeidae</taxon>
        <taxon>Callaeas</taxon>
    </lineage>
</organism>